<dbReference type="Proteomes" id="UP000813461">
    <property type="component" value="Unassembled WGS sequence"/>
</dbReference>
<feature type="region of interest" description="Disordered" evidence="1">
    <location>
        <begin position="26"/>
        <end position="63"/>
    </location>
</feature>
<keyword evidence="3" id="KW-1185">Reference proteome</keyword>
<feature type="compositionally biased region" description="Low complexity" evidence="1">
    <location>
        <begin position="33"/>
        <end position="58"/>
    </location>
</feature>
<dbReference type="AlphaFoldDB" id="A0A8K0RAH3"/>
<comment type="caution">
    <text evidence="2">The sequence shown here is derived from an EMBL/GenBank/DDBJ whole genome shotgun (WGS) entry which is preliminary data.</text>
</comment>
<evidence type="ECO:0000313" key="3">
    <source>
        <dbReference type="Proteomes" id="UP000813461"/>
    </source>
</evidence>
<proteinExistence type="predicted"/>
<accession>A0A8K0RAH3</accession>
<reference evidence="2" key="1">
    <citation type="journal article" date="2021" name="Nat. Commun.">
        <title>Genetic determinants of endophytism in the Arabidopsis root mycobiome.</title>
        <authorList>
            <person name="Mesny F."/>
            <person name="Miyauchi S."/>
            <person name="Thiergart T."/>
            <person name="Pickel B."/>
            <person name="Atanasova L."/>
            <person name="Karlsson M."/>
            <person name="Huettel B."/>
            <person name="Barry K.W."/>
            <person name="Haridas S."/>
            <person name="Chen C."/>
            <person name="Bauer D."/>
            <person name="Andreopoulos W."/>
            <person name="Pangilinan J."/>
            <person name="LaButti K."/>
            <person name="Riley R."/>
            <person name="Lipzen A."/>
            <person name="Clum A."/>
            <person name="Drula E."/>
            <person name="Henrissat B."/>
            <person name="Kohler A."/>
            <person name="Grigoriev I.V."/>
            <person name="Martin F.M."/>
            <person name="Hacquard S."/>
        </authorList>
    </citation>
    <scope>NUCLEOTIDE SEQUENCE</scope>
    <source>
        <strain evidence="2">MPI-SDFR-AT-0120</strain>
    </source>
</reference>
<dbReference type="EMBL" id="JAGMVJ010000005">
    <property type="protein sequence ID" value="KAH7090648.1"/>
    <property type="molecule type" value="Genomic_DNA"/>
</dbReference>
<feature type="region of interest" description="Disordered" evidence="1">
    <location>
        <begin position="90"/>
        <end position="113"/>
    </location>
</feature>
<sequence length="151" mass="16550">MPSNVFSTIASRAKAHHESLNAAYQATYAPGMSPRSSTTTAPTSRKASTTSESSQQSERNITKAWNAIKKHHQEMNEAYSVFYAPGVATPGSSRTSSVAPSRGASFEAERVKHEEEAQLPRNYQKVWKAIKNRAVEHHRSVSNASAAFYGH</sequence>
<protein>
    <submittedName>
        <fullName evidence="2">Uncharacterized protein</fullName>
    </submittedName>
</protein>
<dbReference type="OrthoDB" id="3798036at2759"/>
<organism evidence="2 3">
    <name type="scientific">Paraphoma chrysanthemicola</name>
    <dbReference type="NCBI Taxonomy" id="798071"/>
    <lineage>
        <taxon>Eukaryota</taxon>
        <taxon>Fungi</taxon>
        <taxon>Dikarya</taxon>
        <taxon>Ascomycota</taxon>
        <taxon>Pezizomycotina</taxon>
        <taxon>Dothideomycetes</taxon>
        <taxon>Pleosporomycetidae</taxon>
        <taxon>Pleosporales</taxon>
        <taxon>Pleosporineae</taxon>
        <taxon>Phaeosphaeriaceae</taxon>
        <taxon>Paraphoma</taxon>
    </lineage>
</organism>
<evidence type="ECO:0000256" key="1">
    <source>
        <dbReference type="SAM" id="MobiDB-lite"/>
    </source>
</evidence>
<gene>
    <name evidence="2" type="ORF">FB567DRAFT_520313</name>
</gene>
<evidence type="ECO:0000313" key="2">
    <source>
        <dbReference type="EMBL" id="KAH7090648.1"/>
    </source>
</evidence>
<feature type="compositionally biased region" description="Polar residues" evidence="1">
    <location>
        <begin position="90"/>
        <end position="99"/>
    </location>
</feature>
<name>A0A8K0RAH3_9PLEO</name>